<accession>G1WKL6</accession>
<dbReference type="EMBL" id="ADLS01000027">
    <property type="protein sequence ID" value="EGX68961.1"/>
    <property type="molecule type" value="Genomic_DNA"/>
</dbReference>
<dbReference type="STRING" id="742742.HMPREF9452_01879"/>
<proteinExistence type="predicted"/>
<evidence type="ECO:0000313" key="1">
    <source>
        <dbReference type="EMBL" id="EGX68961.1"/>
    </source>
</evidence>
<evidence type="ECO:0000313" key="2">
    <source>
        <dbReference type="Proteomes" id="UP000004830"/>
    </source>
</evidence>
<dbReference type="AlphaFoldDB" id="G1WKL6"/>
<dbReference type="HOGENOM" id="CLU_1419307_0_0_11"/>
<dbReference type="Proteomes" id="UP000004830">
    <property type="component" value="Unassembled WGS sequence"/>
</dbReference>
<organism evidence="1 2">
    <name type="scientific">Collinsella tanakaei YIT 12063</name>
    <dbReference type="NCBI Taxonomy" id="742742"/>
    <lineage>
        <taxon>Bacteria</taxon>
        <taxon>Bacillati</taxon>
        <taxon>Actinomycetota</taxon>
        <taxon>Coriobacteriia</taxon>
        <taxon>Coriobacteriales</taxon>
        <taxon>Coriobacteriaceae</taxon>
        <taxon>Collinsella</taxon>
    </lineage>
</organism>
<comment type="caution">
    <text evidence="1">The sequence shown here is derived from an EMBL/GenBank/DDBJ whole genome shotgun (WGS) entry which is preliminary data.</text>
</comment>
<reference evidence="1 2" key="1">
    <citation type="submission" date="2011-06" db="EMBL/GenBank/DDBJ databases">
        <title>The Genome Sequence of Collinsella tanakaei YIT 12063.</title>
        <authorList>
            <consortium name="The Broad Institute Genome Sequencing Platform"/>
            <person name="Earl A."/>
            <person name="Ward D."/>
            <person name="Feldgarden M."/>
            <person name="Gevers D."/>
            <person name="Morotomi M."/>
            <person name="Young S.K."/>
            <person name="Zeng Q."/>
            <person name="Gargeya S."/>
            <person name="Fitzgerald M."/>
            <person name="Haas B."/>
            <person name="Abouelleil A."/>
            <person name="Alvarado L."/>
            <person name="Arachchi H.M."/>
            <person name="Berlin A."/>
            <person name="Brown A."/>
            <person name="Chapman S.B."/>
            <person name="Chen Z."/>
            <person name="Dunbar C."/>
            <person name="Freedman E."/>
            <person name="Gearin G."/>
            <person name="Gellesch M."/>
            <person name="Goldberg J."/>
            <person name="Griggs A."/>
            <person name="Gujja S."/>
            <person name="Heiman D."/>
            <person name="Howarth C."/>
            <person name="Larson L."/>
            <person name="Lui A."/>
            <person name="MacDonald P.J.P."/>
            <person name="Mehta T."/>
            <person name="Montmayeur A."/>
            <person name="Murphy C."/>
            <person name="Neiman D."/>
            <person name="Pearson M."/>
            <person name="Priest M."/>
            <person name="Roberts A."/>
            <person name="Saif S."/>
            <person name="Shea T."/>
            <person name="Shenoy N."/>
            <person name="Sisk P."/>
            <person name="Stolte C."/>
            <person name="Sykes S."/>
            <person name="Wortman J."/>
            <person name="Nusbaum C."/>
            <person name="Birren B."/>
        </authorList>
    </citation>
    <scope>NUCLEOTIDE SEQUENCE [LARGE SCALE GENOMIC DNA]</scope>
    <source>
        <strain evidence="1 2">YIT 12063</strain>
    </source>
</reference>
<protein>
    <submittedName>
        <fullName evidence="1">Uncharacterized protein</fullName>
    </submittedName>
</protein>
<sequence length="191" mass="21087">MIDMDMRFSNEEIELLCGVKGSALEAIGYVPITSGLAFGRVRLYFGGGAVDIVSSMHDIDYSGDGEVDDDDAFLSIEQGLGSVAALSELSGEEMRVECGKVVKRVLVAQDSVDSYEDGKLTFKTAYPQAVLFDFGDQMMSIDKQACNWMMLTVKFGKSVDELVYDSEKGWEVNSEGSPEIRNEFKREILEL</sequence>
<gene>
    <name evidence="1" type="ORF">HMPREF9452_01879</name>
</gene>
<name>G1WKL6_9ACTN</name>
<keyword evidence="2" id="KW-1185">Reference proteome</keyword>
<dbReference type="PATRIC" id="fig|742742.3.peg.1860"/>